<protein>
    <submittedName>
        <fullName evidence="2">Ketosteroid isomerase-like protein</fullName>
    </submittedName>
</protein>
<dbReference type="PANTHER" id="PTHR41252:SF1">
    <property type="entry name" value="BLR2505 PROTEIN"/>
    <property type="match status" value="1"/>
</dbReference>
<name>A0ABU0MSR0_9PROT</name>
<dbReference type="Pfam" id="PF12680">
    <property type="entry name" value="SnoaL_2"/>
    <property type="match status" value="1"/>
</dbReference>
<dbReference type="Proteomes" id="UP001244552">
    <property type="component" value="Unassembled WGS sequence"/>
</dbReference>
<sequence>MAQTDITLLRNLYDRYAMGDVAPLFEHLAPGVEWISCAHSAVPVSFSGAFHGPEGVQRYFEKLAQDWTITRHEMLSLAEDGEQVVARNTVQAVNKSTGKPVEVATEHRWVLRDGMILRFEEQCDDGAALEAACRPEGS</sequence>
<evidence type="ECO:0000259" key="1">
    <source>
        <dbReference type="Pfam" id="PF12680"/>
    </source>
</evidence>
<feature type="domain" description="SnoaL-like" evidence="1">
    <location>
        <begin position="10"/>
        <end position="118"/>
    </location>
</feature>
<proteinExistence type="predicted"/>
<dbReference type="RefSeq" id="WP_209984069.1">
    <property type="nucleotide sequence ID" value="NZ_JAGINO010000013.1"/>
</dbReference>
<dbReference type="SUPFAM" id="SSF54427">
    <property type="entry name" value="NTF2-like"/>
    <property type="match status" value="1"/>
</dbReference>
<organism evidence="2 3">
    <name type="scientific">Azospirillum picis</name>
    <dbReference type="NCBI Taxonomy" id="488438"/>
    <lineage>
        <taxon>Bacteria</taxon>
        <taxon>Pseudomonadati</taxon>
        <taxon>Pseudomonadota</taxon>
        <taxon>Alphaproteobacteria</taxon>
        <taxon>Rhodospirillales</taxon>
        <taxon>Azospirillaceae</taxon>
        <taxon>Azospirillum</taxon>
    </lineage>
</organism>
<dbReference type="InterPro" id="IPR037401">
    <property type="entry name" value="SnoaL-like"/>
</dbReference>
<comment type="caution">
    <text evidence="2">The sequence shown here is derived from an EMBL/GenBank/DDBJ whole genome shotgun (WGS) entry which is preliminary data.</text>
</comment>
<dbReference type="PANTHER" id="PTHR41252">
    <property type="entry name" value="BLR2505 PROTEIN"/>
    <property type="match status" value="1"/>
</dbReference>
<reference evidence="2 3" key="1">
    <citation type="submission" date="2023-07" db="EMBL/GenBank/DDBJ databases">
        <title>Genomic Encyclopedia of Type Strains, Phase IV (KMG-IV): sequencing the most valuable type-strain genomes for metagenomic binning, comparative biology and taxonomic classification.</title>
        <authorList>
            <person name="Goeker M."/>
        </authorList>
    </citation>
    <scope>NUCLEOTIDE SEQUENCE [LARGE SCALE GENOMIC DNA]</scope>
    <source>
        <strain evidence="2 3">DSM 19922</strain>
    </source>
</reference>
<gene>
    <name evidence="2" type="ORF">QO018_005037</name>
</gene>
<keyword evidence="3" id="KW-1185">Reference proteome</keyword>
<evidence type="ECO:0000313" key="2">
    <source>
        <dbReference type="EMBL" id="MDQ0536146.1"/>
    </source>
</evidence>
<dbReference type="Gene3D" id="3.10.450.50">
    <property type="match status" value="1"/>
</dbReference>
<accession>A0ABU0MSR0</accession>
<evidence type="ECO:0000313" key="3">
    <source>
        <dbReference type="Proteomes" id="UP001244552"/>
    </source>
</evidence>
<dbReference type="EMBL" id="JAUSVU010000023">
    <property type="protein sequence ID" value="MDQ0536146.1"/>
    <property type="molecule type" value="Genomic_DNA"/>
</dbReference>
<dbReference type="InterPro" id="IPR032710">
    <property type="entry name" value="NTF2-like_dom_sf"/>
</dbReference>